<organism evidence="1 2">
    <name type="scientific">Coemansia erecta</name>
    <dbReference type="NCBI Taxonomy" id="147472"/>
    <lineage>
        <taxon>Eukaryota</taxon>
        <taxon>Fungi</taxon>
        <taxon>Fungi incertae sedis</taxon>
        <taxon>Zoopagomycota</taxon>
        <taxon>Kickxellomycotina</taxon>
        <taxon>Kickxellomycetes</taxon>
        <taxon>Kickxellales</taxon>
        <taxon>Kickxellaceae</taxon>
        <taxon>Coemansia</taxon>
    </lineage>
</organism>
<name>A0A9W7Y284_9FUNG</name>
<evidence type="ECO:0000313" key="2">
    <source>
        <dbReference type="Proteomes" id="UP001149813"/>
    </source>
</evidence>
<dbReference type="AlphaFoldDB" id="A0A9W7Y284"/>
<evidence type="ECO:0000313" key="1">
    <source>
        <dbReference type="EMBL" id="KAJ1722567.1"/>
    </source>
</evidence>
<accession>A0A9W7Y284</accession>
<dbReference type="OrthoDB" id="5528926at2759"/>
<proteinExistence type="predicted"/>
<keyword evidence="2" id="KW-1185">Reference proteome</keyword>
<sequence>MDQLRPSDFTLLQQTGELVDLCVDGDEQRAELARKMDAVARHMDRLRAVVAGLPGISISQSDQAKVLAECQADQRQKLAELADYAGK</sequence>
<dbReference type="EMBL" id="JANBOJ010000105">
    <property type="protein sequence ID" value="KAJ1722567.1"/>
    <property type="molecule type" value="Genomic_DNA"/>
</dbReference>
<comment type="caution">
    <text evidence="1">The sequence shown here is derived from an EMBL/GenBank/DDBJ whole genome shotgun (WGS) entry which is preliminary data.</text>
</comment>
<reference evidence="1" key="1">
    <citation type="submission" date="2022-07" db="EMBL/GenBank/DDBJ databases">
        <title>Phylogenomic reconstructions and comparative analyses of Kickxellomycotina fungi.</title>
        <authorList>
            <person name="Reynolds N.K."/>
            <person name="Stajich J.E."/>
            <person name="Barry K."/>
            <person name="Grigoriev I.V."/>
            <person name="Crous P."/>
            <person name="Smith M.E."/>
        </authorList>
    </citation>
    <scope>NUCLEOTIDE SEQUENCE</scope>
    <source>
        <strain evidence="1">NBRC 32514</strain>
    </source>
</reference>
<protein>
    <recommendedName>
        <fullName evidence="3">Mediator of RNA polymerase II transcription subunit 9</fullName>
    </recommendedName>
</protein>
<gene>
    <name evidence="1" type="ORF">LPJ53_003027</name>
</gene>
<dbReference type="Proteomes" id="UP001149813">
    <property type="component" value="Unassembled WGS sequence"/>
</dbReference>
<evidence type="ECO:0008006" key="3">
    <source>
        <dbReference type="Google" id="ProtNLM"/>
    </source>
</evidence>